<dbReference type="Gene3D" id="3.40.50.300">
    <property type="entry name" value="P-loop containing nucleotide triphosphate hydrolases"/>
    <property type="match status" value="1"/>
</dbReference>
<comment type="similarity">
    <text evidence="1">Belongs to the AAA ATPase family.</text>
</comment>
<dbReference type="SMART" id="SM00382">
    <property type="entry name" value="AAA"/>
    <property type="match status" value="1"/>
</dbReference>
<dbReference type="Pfam" id="PF00004">
    <property type="entry name" value="AAA"/>
    <property type="match status" value="1"/>
</dbReference>
<dbReference type="Pfam" id="PF22977">
    <property type="entry name" value="WHD"/>
    <property type="match status" value="1"/>
</dbReference>
<reference evidence="6 7" key="1">
    <citation type="submission" date="2019-06" db="EMBL/GenBank/DDBJ databases">
        <title>Genome sequencing of plant associated microbes to promote plant fitness in Sorghum bicolor and Oryza sativa.</title>
        <authorList>
            <person name="Coleman-Derr D."/>
        </authorList>
    </citation>
    <scope>NUCLEOTIDE SEQUENCE [LARGE SCALE GENOMIC DNA]</scope>
    <source>
        <strain evidence="6 7">KV-663</strain>
    </source>
</reference>
<dbReference type="CDD" id="cd19481">
    <property type="entry name" value="RecA-like_protease"/>
    <property type="match status" value="1"/>
</dbReference>
<evidence type="ECO:0000313" key="6">
    <source>
        <dbReference type="EMBL" id="TQM64951.1"/>
    </source>
</evidence>
<organism evidence="6 7">
    <name type="scientific">Humibacillus xanthopallidus</name>
    <dbReference type="NCBI Taxonomy" id="412689"/>
    <lineage>
        <taxon>Bacteria</taxon>
        <taxon>Bacillati</taxon>
        <taxon>Actinomycetota</taxon>
        <taxon>Actinomycetes</taxon>
        <taxon>Micrococcales</taxon>
        <taxon>Intrasporangiaceae</taxon>
        <taxon>Humibacillus</taxon>
    </lineage>
</organism>
<evidence type="ECO:0000256" key="2">
    <source>
        <dbReference type="ARBA" id="ARBA00022741"/>
    </source>
</evidence>
<dbReference type="GO" id="GO:0016887">
    <property type="term" value="F:ATP hydrolysis activity"/>
    <property type="evidence" value="ECO:0007669"/>
    <property type="project" value="InterPro"/>
</dbReference>
<keyword evidence="3" id="KW-0067">ATP-binding</keyword>
<name>A0A543I332_9MICO</name>
<gene>
    <name evidence="6" type="ORF">FBY41_1333</name>
</gene>
<proteinExistence type="inferred from homology"/>
<dbReference type="EMBL" id="VFPM01000001">
    <property type="protein sequence ID" value="TQM64951.1"/>
    <property type="molecule type" value="Genomic_DNA"/>
</dbReference>
<dbReference type="InterPro" id="IPR003593">
    <property type="entry name" value="AAA+_ATPase"/>
</dbReference>
<evidence type="ECO:0000259" key="5">
    <source>
        <dbReference type="SMART" id="SM00382"/>
    </source>
</evidence>
<accession>A0A543I332</accession>
<dbReference type="GO" id="GO:0005524">
    <property type="term" value="F:ATP binding"/>
    <property type="evidence" value="ECO:0007669"/>
    <property type="project" value="UniProtKB-KW"/>
</dbReference>
<dbReference type="SUPFAM" id="SSF52540">
    <property type="entry name" value="P-loop containing nucleoside triphosphate hydrolases"/>
    <property type="match status" value="1"/>
</dbReference>
<keyword evidence="7" id="KW-1185">Reference proteome</keyword>
<sequence>MSSPGPGGSKGAEGPDAPDAPDVPDAPGAPHAPDAPHAPAEAQRDLVVAELDIVRALVTGADAQAPRDRLAALRETVLGSSALDEIETGFGLSAFERQTLLLACGPELVGDVARELLDHTGQARLCFGTALSTLPGAHWDALTHQAPLRHWGMVRLADPDALLSSPLVPDERIVHHLVGIAALDERLSALSQPVAAPQWLPPTLGAVAGEVVSRWAASGPVVLHGPQPATTRAVAAAACTAVGLTPRLLGAADLAATTSDLVVLLRHLVRETVLARVAWLVDLDDLHDARVSVTGLGRALTTCDAPVVLLASTGPGGASIDGMGLPVLEVPRLGVGDRRRALVSALDRVGAEVPEQEVAAAAGAFDLSVADVEVVAAEVTQGRRLWSACRRRPRADVGNLARVRIPRAGWDDLVLPEPQLEQLRALVAAVRHRSTVLEDWGFAARTSRGLGTAALFAGASGTGKTFAAEVIAHELELDLVHVDLSQVVDKYLGETEKRLSRLFDAAENGGMVLLFDEADALFGKRSEVKDSHDRYANVEVGYLLQRLESFAGLAVLTTNARSALDQAFTRRLSAIVTFPYPDRAARLRMWSQALPVALPHADLDLPRLSEADLSGGGIASAALQAAYLAADDGGELTMEQLTRAVRWELAKTGRAAVSAPRASTRSGRSA</sequence>
<keyword evidence="2" id="KW-0547">Nucleotide-binding</keyword>
<evidence type="ECO:0000256" key="3">
    <source>
        <dbReference type="ARBA" id="ARBA00022840"/>
    </source>
</evidence>
<comment type="caution">
    <text evidence="6">The sequence shown here is derived from an EMBL/GenBank/DDBJ whole genome shotgun (WGS) entry which is preliminary data.</text>
</comment>
<dbReference type="PANTHER" id="PTHR23073">
    <property type="entry name" value="26S PROTEASOME REGULATORY SUBUNIT"/>
    <property type="match status" value="1"/>
</dbReference>
<evidence type="ECO:0000256" key="4">
    <source>
        <dbReference type="SAM" id="MobiDB-lite"/>
    </source>
</evidence>
<feature type="region of interest" description="Disordered" evidence="4">
    <location>
        <begin position="1"/>
        <end position="40"/>
    </location>
</feature>
<dbReference type="InterPro" id="IPR050221">
    <property type="entry name" value="26S_Proteasome_ATPase"/>
</dbReference>
<dbReference type="AlphaFoldDB" id="A0A543I332"/>
<dbReference type="RefSeq" id="WP_141842522.1">
    <property type="nucleotide sequence ID" value="NZ_VFPM01000001.1"/>
</dbReference>
<dbReference type="OrthoDB" id="9802352at2"/>
<evidence type="ECO:0000313" key="7">
    <source>
        <dbReference type="Proteomes" id="UP000316747"/>
    </source>
</evidence>
<dbReference type="Proteomes" id="UP000316747">
    <property type="component" value="Unassembled WGS sequence"/>
</dbReference>
<dbReference type="InterPro" id="IPR027417">
    <property type="entry name" value="P-loop_NTPase"/>
</dbReference>
<dbReference type="InterPro" id="IPR054472">
    <property type="entry name" value="WHD"/>
</dbReference>
<dbReference type="InterPro" id="IPR003959">
    <property type="entry name" value="ATPase_AAA_core"/>
</dbReference>
<feature type="compositionally biased region" description="Gly residues" evidence="4">
    <location>
        <begin position="1"/>
        <end position="11"/>
    </location>
</feature>
<feature type="domain" description="AAA+ ATPase" evidence="5">
    <location>
        <begin position="450"/>
        <end position="582"/>
    </location>
</feature>
<evidence type="ECO:0000256" key="1">
    <source>
        <dbReference type="ARBA" id="ARBA00006914"/>
    </source>
</evidence>
<feature type="compositionally biased region" description="Low complexity" evidence="4">
    <location>
        <begin position="23"/>
        <end position="40"/>
    </location>
</feature>
<protein>
    <submittedName>
        <fullName evidence="6">ATPase family protein associated with various cellular activities (AAA)</fullName>
    </submittedName>
</protein>